<proteinExistence type="predicted"/>
<dbReference type="STRING" id="56449.XBLMG947_0377"/>
<dbReference type="InterPro" id="IPR032710">
    <property type="entry name" value="NTF2-like_dom_sf"/>
</dbReference>
<dbReference type="Proteomes" id="UP000092503">
    <property type="component" value="Unassembled WGS sequence"/>
</dbReference>
<organism evidence="2 3">
    <name type="scientific">Xanthomonas bromi</name>
    <dbReference type="NCBI Taxonomy" id="56449"/>
    <lineage>
        <taxon>Bacteria</taxon>
        <taxon>Pseudomonadati</taxon>
        <taxon>Pseudomonadota</taxon>
        <taxon>Gammaproteobacteria</taxon>
        <taxon>Lysobacterales</taxon>
        <taxon>Lysobacteraceae</taxon>
        <taxon>Xanthomonas</taxon>
    </lineage>
</organism>
<dbReference type="Pfam" id="PF14534">
    <property type="entry name" value="DUF4440"/>
    <property type="match status" value="1"/>
</dbReference>
<sequence>MSEDALLAQLRTLELRLLDPQLRADVQVLDALLDPPFVEFGTSGRRYMRSEVIVALSASGVAADDQADGFECMRLARDLVQCVIGRWIAVKVLSGRPCAARCGTGTLTEGSYSSTEAPRSPRMPHPDRLSLCRFPCLQNPVPHA</sequence>
<evidence type="ECO:0000259" key="1">
    <source>
        <dbReference type="Pfam" id="PF14534"/>
    </source>
</evidence>
<evidence type="ECO:0000313" key="2">
    <source>
        <dbReference type="EMBL" id="SBV49605.1"/>
    </source>
</evidence>
<dbReference type="Gene3D" id="3.10.450.50">
    <property type="match status" value="1"/>
</dbReference>
<accession>A0A1C3NGS3</accession>
<gene>
    <name evidence="2" type="ORF">XBLMG947_0377</name>
</gene>
<reference evidence="2 3" key="1">
    <citation type="submission" date="2016-06" db="EMBL/GenBank/DDBJ databases">
        <authorList>
            <person name="Kjaerup R.B."/>
            <person name="Dalgaard T.S."/>
            <person name="Juul-Madsen H.R."/>
        </authorList>
    </citation>
    <scope>NUCLEOTIDE SEQUENCE [LARGE SCALE GENOMIC DNA]</scope>
    <source>
        <strain evidence="2">LMG947</strain>
    </source>
</reference>
<dbReference type="InterPro" id="IPR027843">
    <property type="entry name" value="DUF4440"/>
</dbReference>
<feature type="domain" description="DUF4440" evidence="1">
    <location>
        <begin position="10"/>
        <end position="62"/>
    </location>
</feature>
<dbReference type="SUPFAM" id="SSF54427">
    <property type="entry name" value="NTF2-like"/>
    <property type="match status" value="1"/>
</dbReference>
<dbReference type="EMBL" id="FLTX01000005">
    <property type="protein sequence ID" value="SBV49605.1"/>
    <property type="molecule type" value="Genomic_DNA"/>
</dbReference>
<dbReference type="AlphaFoldDB" id="A0A1C3NGS3"/>
<evidence type="ECO:0000313" key="3">
    <source>
        <dbReference type="Proteomes" id="UP000092503"/>
    </source>
</evidence>
<protein>
    <recommendedName>
        <fullName evidence="1">DUF4440 domain-containing protein</fullName>
    </recommendedName>
</protein>
<name>A0A1C3NGS3_9XANT</name>